<accession>A0ABD5W6W9</accession>
<keyword evidence="2" id="KW-0472">Membrane</keyword>
<organism evidence="3 4">
    <name type="scientific">Halobaculum lipolyticum</name>
    <dbReference type="NCBI Taxonomy" id="3032001"/>
    <lineage>
        <taxon>Archaea</taxon>
        <taxon>Methanobacteriati</taxon>
        <taxon>Methanobacteriota</taxon>
        <taxon>Stenosarchaea group</taxon>
        <taxon>Halobacteria</taxon>
        <taxon>Halobacteriales</taxon>
        <taxon>Haloferacaceae</taxon>
        <taxon>Halobaculum</taxon>
    </lineage>
</organism>
<keyword evidence="4" id="KW-1185">Reference proteome</keyword>
<evidence type="ECO:0000256" key="2">
    <source>
        <dbReference type="SAM" id="Phobius"/>
    </source>
</evidence>
<keyword evidence="2" id="KW-0812">Transmembrane</keyword>
<dbReference type="Proteomes" id="UP001596461">
    <property type="component" value="Unassembled WGS sequence"/>
</dbReference>
<dbReference type="EMBL" id="JBHTAH010000003">
    <property type="protein sequence ID" value="MFC7069032.1"/>
    <property type="molecule type" value="Genomic_DNA"/>
</dbReference>
<keyword evidence="2" id="KW-1133">Transmembrane helix</keyword>
<gene>
    <name evidence="3" type="ORF">ACFQL9_05195</name>
</gene>
<feature type="region of interest" description="Disordered" evidence="1">
    <location>
        <begin position="346"/>
        <end position="375"/>
    </location>
</feature>
<dbReference type="RefSeq" id="WP_390210084.1">
    <property type="nucleotide sequence ID" value="NZ_JBHTAH010000003.1"/>
</dbReference>
<protein>
    <submittedName>
        <fullName evidence="3">DUF5305 domain-containing protein</fullName>
    </submittedName>
</protein>
<dbReference type="InterPro" id="IPR035185">
    <property type="entry name" value="DUF5305"/>
</dbReference>
<dbReference type="AlphaFoldDB" id="A0ABD5W6W9"/>
<sequence length="375" mass="38459">MDESTRLRVRAVLSSWLTALLVVALVVGAVGVWGTYSAHVAPGTTTEERTPQAWSTSAAFDHSATVTRENPVFPVGTELSNRSTYFTAASPVLDGTFTAAPRGLDGNVSVDLAATLVLDSSEEGTTYWRDTRPLAETSATGVDGPVSLAFSLNVTEVADRIAAIQEGIGATPGETGATVVVDARVAGTAGGSPSSLAFSRSLSLGLNGDTYTATASGPTTEAVERTTTVRVPRSPGPVHAVGGPLALVVGAVATGALGVAARRDGVAFDDDERARLDYLDDRAEFDEWIVSVRLPDRDGDRPVAEAATLADLVNLAIDSDAAVLATPDEEVFAVVADGYRYTYRPPPATDGDVLPSVGLDAAADDGDGDGGGPAA</sequence>
<reference evidence="3 4" key="1">
    <citation type="journal article" date="2019" name="Int. J. Syst. Evol. Microbiol.">
        <title>The Global Catalogue of Microorganisms (GCM) 10K type strain sequencing project: providing services to taxonomists for standard genome sequencing and annotation.</title>
        <authorList>
            <consortium name="The Broad Institute Genomics Platform"/>
            <consortium name="The Broad Institute Genome Sequencing Center for Infectious Disease"/>
            <person name="Wu L."/>
            <person name="Ma J."/>
        </authorList>
    </citation>
    <scope>NUCLEOTIDE SEQUENCE [LARGE SCALE GENOMIC DNA]</scope>
    <source>
        <strain evidence="3 4">DT31</strain>
    </source>
</reference>
<evidence type="ECO:0000313" key="3">
    <source>
        <dbReference type="EMBL" id="MFC7069032.1"/>
    </source>
</evidence>
<name>A0ABD5W6W9_9EURY</name>
<evidence type="ECO:0000313" key="4">
    <source>
        <dbReference type="Proteomes" id="UP001596461"/>
    </source>
</evidence>
<evidence type="ECO:0000256" key="1">
    <source>
        <dbReference type="SAM" id="MobiDB-lite"/>
    </source>
</evidence>
<comment type="caution">
    <text evidence="3">The sequence shown here is derived from an EMBL/GenBank/DDBJ whole genome shotgun (WGS) entry which is preliminary data.</text>
</comment>
<dbReference type="Pfam" id="PF17231">
    <property type="entry name" value="DUF5305"/>
    <property type="match status" value="1"/>
</dbReference>
<feature type="transmembrane region" description="Helical" evidence="2">
    <location>
        <begin position="12"/>
        <end position="36"/>
    </location>
</feature>
<proteinExistence type="predicted"/>